<evidence type="ECO:0000256" key="5">
    <source>
        <dbReference type="ARBA" id="ARBA00022454"/>
    </source>
</evidence>
<dbReference type="GO" id="GO:0000796">
    <property type="term" value="C:condensin complex"/>
    <property type="evidence" value="ECO:0007669"/>
    <property type="project" value="InterPro"/>
</dbReference>
<dbReference type="GO" id="GO:0051301">
    <property type="term" value="P:cell division"/>
    <property type="evidence" value="ECO:0007669"/>
    <property type="project" value="UniProtKB-KW"/>
</dbReference>
<evidence type="ECO:0000313" key="13">
    <source>
        <dbReference type="Proteomes" id="UP000298663"/>
    </source>
</evidence>
<evidence type="ECO:0000256" key="6">
    <source>
        <dbReference type="ARBA" id="ARBA00022490"/>
    </source>
</evidence>
<comment type="similarity">
    <text evidence="3">Belongs to the CND2 (condensin subunit 2) family.</text>
</comment>
<keyword evidence="8" id="KW-0498">Mitosis</keyword>
<feature type="compositionally biased region" description="Acidic residues" evidence="11">
    <location>
        <begin position="916"/>
        <end position="928"/>
    </location>
</feature>
<feature type="region of interest" description="Disordered" evidence="11">
    <location>
        <begin position="774"/>
        <end position="803"/>
    </location>
</feature>
<evidence type="ECO:0000256" key="1">
    <source>
        <dbReference type="ARBA" id="ARBA00004286"/>
    </source>
</evidence>
<gene>
    <name evidence="12" type="ORF">L596_018254</name>
</gene>
<evidence type="ECO:0000256" key="7">
    <source>
        <dbReference type="ARBA" id="ARBA00022618"/>
    </source>
</evidence>
<feature type="region of interest" description="Disordered" evidence="11">
    <location>
        <begin position="907"/>
        <end position="935"/>
    </location>
</feature>
<dbReference type="GO" id="GO:0005737">
    <property type="term" value="C:cytoplasm"/>
    <property type="evidence" value="ECO:0007669"/>
    <property type="project" value="UniProtKB-SubCell"/>
</dbReference>
<feature type="region of interest" description="Disordered" evidence="11">
    <location>
        <begin position="1"/>
        <end position="53"/>
    </location>
</feature>
<name>A0A4U5N4J5_STECR</name>
<feature type="compositionally biased region" description="Basic residues" evidence="11">
    <location>
        <begin position="13"/>
        <end position="26"/>
    </location>
</feature>
<evidence type="ECO:0000256" key="9">
    <source>
        <dbReference type="ARBA" id="ARBA00023067"/>
    </source>
</evidence>
<evidence type="ECO:0000256" key="3">
    <source>
        <dbReference type="ARBA" id="ARBA00009471"/>
    </source>
</evidence>
<reference evidence="12 13" key="2">
    <citation type="journal article" date="2019" name="G3 (Bethesda)">
        <title>Hybrid Assembly of the Genome of the Entomopathogenic Nematode Steinernema carpocapsae Identifies the X-Chromosome.</title>
        <authorList>
            <person name="Serra L."/>
            <person name="Macchietto M."/>
            <person name="Macias-Munoz A."/>
            <person name="McGill C.J."/>
            <person name="Rodriguez I.M."/>
            <person name="Rodriguez B."/>
            <person name="Murad R."/>
            <person name="Mortazavi A."/>
        </authorList>
    </citation>
    <scope>NUCLEOTIDE SEQUENCE [LARGE SCALE GENOMIC DNA]</scope>
    <source>
        <strain evidence="12 13">ALL</strain>
    </source>
</reference>
<evidence type="ECO:0000256" key="8">
    <source>
        <dbReference type="ARBA" id="ARBA00022776"/>
    </source>
</evidence>
<evidence type="ECO:0000256" key="2">
    <source>
        <dbReference type="ARBA" id="ARBA00004496"/>
    </source>
</evidence>
<reference evidence="12 13" key="1">
    <citation type="journal article" date="2015" name="Genome Biol.">
        <title>Comparative genomics of Steinernema reveals deeply conserved gene regulatory networks.</title>
        <authorList>
            <person name="Dillman A.R."/>
            <person name="Macchietto M."/>
            <person name="Porter C.F."/>
            <person name="Rogers A."/>
            <person name="Williams B."/>
            <person name="Antoshechkin I."/>
            <person name="Lee M.M."/>
            <person name="Goodwin Z."/>
            <person name="Lu X."/>
            <person name="Lewis E.E."/>
            <person name="Goodrich-Blair H."/>
            <person name="Stock S.P."/>
            <person name="Adams B.J."/>
            <person name="Sternberg P.W."/>
            <person name="Mortazavi A."/>
        </authorList>
    </citation>
    <scope>NUCLEOTIDE SEQUENCE [LARGE SCALE GENOMIC DNA]</scope>
    <source>
        <strain evidence="12 13">ALL</strain>
    </source>
</reference>
<dbReference type="OrthoDB" id="5875708at2759"/>
<comment type="caution">
    <text evidence="12">The sequence shown here is derived from an EMBL/GenBank/DDBJ whole genome shotgun (WGS) entry which is preliminary data.</text>
</comment>
<keyword evidence="5" id="KW-0158">Chromosome</keyword>
<proteinExistence type="inferred from homology"/>
<feature type="region of interest" description="Disordered" evidence="11">
    <location>
        <begin position="132"/>
        <end position="158"/>
    </location>
</feature>
<dbReference type="PANTHER" id="PTHR13108">
    <property type="entry name" value="CONDENSIN COMPLEX SUBUNIT 2"/>
    <property type="match status" value="1"/>
</dbReference>
<dbReference type="PANTHER" id="PTHR13108:SF9">
    <property type="entry name" value="CONDENSIN COMPLEX SUBUNIT 2"/>
    <property type="match status" value="1"/>
</dbReference>
<feature type="compositionally biased region" description="Low complexity" evidence="11">
    <location>
        <begin position="517"/>
        <end position="532"/>
    </location>
</feature>
<keyword evidence="9" id="KW-0226">DNA condensation</keyword>
<feature type="compositionally biased region" description="Basic and acidic residues" evidence="11">
    <location>
        <begin position="834"/>
        <end position="843"/>
    </location>
</feature>
<dbReference type="InterPro" id="IPR022816">
    <property type="entry name" value="Condensin_barren_su2"/>
</dbReference>
<feature type="region of interest" description="Disordered" evidence="11">
    <location>
        <begin position="949"/>
        <end position="968"/>
    </location>
</feature>
<keyword evidence="7" id="KW-0132">Cell division</keyword>
<dbReference type="GO" id="GO:0007076">
    <property type="term" value="P:mitotic chromosome condensation"/>
    <property type="evidence" value="ECO:0007669"/>
    <property type="project" value="InterPro"/>
</dbReference>
<feature type="compositionally biased region" description="Basic and acidic residues" evidence="11">
    <location>
        <begin position="136"/>
        <end position="149"/>
    </location>
</feature>
<evidence type="ECO:0000256" key="11">
    <source>
        <dbReference type="SAM" id="MobiDB-lite"/>
    </source>
</evidence>
<dbReference type="AlphaFoldDB" id="A0A4U5N4J5"/>
<feature type="region of interest" description="Disordered" evidence="11">
    <location>
        <begin position="821"/>
        <end position="845"/>
    </location>
</feature>
<keyword evidence="6" id="KW-0963">Cytoplasm</keyword>
<organism evidence="12 13">
    <name type="scientific">Steinernema carpocapsae</name>
    <name type="common">Entomopathogenic nematode</name>
    <dbReference type="NCBI Taxonomy" id="34508"/>
    <lineage>
        <taxon>Eukaryota</taxon>
        <taxon>Metazoa</taxon>
        <taxon>Ecdysozoa</taxon>
        <taxon>Nematoda</taxon>
        <taxon>Chromadorea</taxon>
        <taxon>Rhabditida</taxon>
        <taxon>Tylenchina</taxon>
        <taxon>Panagrolaimomorpha</taxon>
        <taxon>Strongyloidoidea</taxon>
        <taxon>Steinernematidae</taxon>
        <taxon>Steinernema</taxon>
    </lineage>
</organism>
<evidence type="ECO:0000256" key="10">
    <source>
        <dbReference type="ARBA" id="ARBA00023306"/>
    </source>
</evidence>
<dbReference type="GO" id="GO:0003682">
    <property type="term" value="F:chromatin binding"/>
    <property type="evidence" value="ECO:0007669"/>
    <property type="project" value="TreeGrafter"/>
</dbReference>
<dbReference type="EMBL" id="AZBU02000005">
    <property type="protein sequence ID" value="TKR77244.1"/>
    <property type="molecule type" value="Genomic_DNA"/>
</dbReference>
<comment type="subcellular location">
    <subcellularLocation>
        <location evidence="1">Chromosome</location>
    </subcellularLocation>
    <subcellularLocation>
        <location evidence="2">Cytoplasm</location>
    </subcellularLocation>
</comment>
<keyword evidence="13" id="KW-1185">Reference proteome</keyword>
<feature type="compositionally biased region" description="Basic and acidic residues" evidence="11">
    <location>
        <begin position="1"/>
        <end position="12"/>
    </location>
</feature>
<feature type="region of interest" description="Disordered" evidence="11">
    <location>
        <begin position="510"/>
        <end position="532"/>
    </location>
</feature>
<sequence>MSFARSDADICKPHAKIHSARERRRSMSNPFEDERPLSRAESLPSAGSASPAEEKEIADFLRHAVANKKSAPNSAALNFFSKLPQVARTQPFSNMGQLLDAGAKIFAYRVDQTYVGAMNALRDINTITKQYKKNGRSQEEEGKDSDEGKKPKKKRKEVTELMFSSIKTQSMKFLLPESDFGADNDSQEPYNPLYSKTIRRTGVTSGALMLTNTTTSDDGLIMRLHPRPFSVHAEPEPDYPTADEVAAHEDLLGVMQLCLQQDRKTIGKLFPSVSKKGLNDAVKRRRTIKLDARVIRSQLEGLEDSVEFDATTSAENAEDFRDDLLDPYIFIEEGEEEKKTMAKTKGRPKKKKVTEVLEPRLMYHLALAKSHKQNHYTVRCDYETLKRLPCSTDYLAEINRDFSLNILSALTEEDAEQVGASPGFLQRLKNAANEKVIGEELQVETSSMVSEAQKKMFLEILFGSAQQKGDENGRVNEESLAHRYMFTEDFHEFDSMWHCEVAKTDAVIEESQRSRNRSASVTRARSASVVSTRTRRETDDSYLLKPGYIRYPLFLKQNMHRNRQGYRWKDQPRFPRCVLHVHHVPRIDTIVTNQEHFTTRVCVEGAMKAHTIFFVLDKALKAGQSSSRPSDFWVKPNDEGLFFIRNEEPVSLTQAEMETSVLIDEDRTEEDDNSNVYGTPIKRPRYTTPAIPDEVPSERGFPSNFGQSEGLFMIKEEPCEEPEPVPATPFEDHPCDADGTFLGALGAGSIDDCPGTVLRNLADDCHWKTVAEPETEMRKRRQRTPSYSNVCVTGTGTRKRTTRPKLTPRMRNLLKSRVRPLSERMAEQNLPEADETKQMETSRDGTLGTQDSVLSALLEQNNRCLDPTQPSYFGSALESIIEEGFEKTEEDAEAKDTLEDNVGHVGLASEDQSNLPEEDAGDADDFVDPYEPLEPLDDLHSTRVDDPVGEHRVASQASSGASVDPEDEEEAFCARYKYKQTRVDAPLVKQAFASILSDPTKGIGQVILSTSHLNVTLEDGVEEELNGIKSLEDLKALGIRVTDFTVSGHHTFTRLLEQIPALVDEQTAEDMKISTALTILLHMCNENILQLEQERCASTGLVPLEALGDFVISSQQR</sequence>
<accession>A0A4U5N4J5</accession>
<evidence type="ECO:0000256" key="4">
    <source>
        <dbReference type="ARBA" id="ARBA00016065"/>
    </source>
</evidence>
<dbReference type="Proteomes" id="UP000298663">
    <property type="component" value="Unassembled WGS sequence"/>
</dbReference>
<feature type="region of interest" description="Disordered" evidence="11">
    <location>
        <begin position="666"/>
        <end position="689"/>
    </location>
</feature>
<protein>
    <recommendedName>
        <fullName evidence="4">Condensin complex subunit 2</fullName>
    </recommendedName>
</protein>
<keyword evidence="10" id="KW-0131">Cell cycle</keyword>
<evidence type="ECO:0000313" key="12">
    <source>
        <dbReference type="EMBL" id="TKR77244.1"/>
    </source>
</evidence>